<keyword evidence="2" id="KW-1185">Reference proteome</keyword>
<comment type="caution">
    <text evidence="1">The sequence shown here is derived from an EMBL/GenBank/DDBJ whole genome shotgun (WGS) entry which is preliminary data.</text>
</comment>
<dbReference type="Proteomes" id="UP000664495">
    <property type="component" value="Unassembled WGS sequence"/>
</dbReference>
<proteinExistence type="predicted"/>
<dbReference type="RefSeq" id="WP_207108343.1">
    <property type="nucleotide sequence ID" value="NZ_JAFLVR010000021.1"/>
</dbReference>
<organism evidence="1 2">
    <name type="scientific">Candidatus Enterococcus murrayae</name>
    <dbReference type="NCBI Taxonomy" id="2815321"/>
    <lineage>
        <taxon>Bacteria</taxon>
        <taxon>Bacillati</taxon>
        <taxon>Bacillota</taxon>
        <taxon>Bacilli</taxon>
        <taxon>Lactobacillales</taxon>
        <taxon>Enterococcaceae</taxon>
        <taxon>Enterococcus</taxon>
    </lineage>
</organism>
<name>A0ABS3HHS3_9ENTE</name>
<sequence>MTDRTDFRKRKIRGWKRRVKEIERWKAYYMKMDMEQLEESSRDYVKLWSLSFYSLFTQYSLPFWYKQRIIQALIDVYDSWKKTIERLDEPYYLKIWIFEENIMKSQVVVSYREMLHFYDNTFAEIEKIESVNEKVTIKNFSELIWHKGLDLAAWSENELLEDMNDGIYSFEEVQEIKESAYSTSKVSGELFYVMKNGVVWLGER</sequence>
<gene>
    <name evidence="1" type="ORF">JZO85_09815</name>
</gene>
<evidence type="ECO:0000313" key="2">
    <source>
        <dbReference type="Proteomes" id="UP000664495"/>
    </source>
</evidence>
<dbReference type="EMBL" id="JAFLVR010000021">
    <property type="protein sequence ID" value="MBO0452567.1"/>
    <property type="molecule type" value="Genomic_DNA"/>
</dbReference>
<evidence type="ECO:0000313" key="1">
    <source>
        <dbReference type="EMBL" id="MBO0452567.1"/>
    </source>
</evidence>
<reference evidence="1 2" key="1">
    <citation type="submission" date="2021-03" db="EMBL/GenBank/DDBJ databases">
        <title>Enterococcal diversity collection.</title>
        <authorList>
            <person name="Gilmore M.S."/>
            <person name="Schwartzman J."/>
            <person name="Van Tyne D."/>
            <person name="Martin M."/>
            <person name="Earl A.M."/>
            <person name="Manson A.L."/>
            <person name="Straub T."/>
            <person name="Salamzade R."/>
            <person name="Saavedra J."/>
            <person name="Lebreton F."/>
            <person name="Prichula J."/>
            <person name="Schaufler K."/>
            <person name="Gaca A."/>
            <person name="Sgardioli B."/>
            <person name="Wagenaar J."/>
            <person name="Strong T."/>
        </authorList>
    </citation>
    <scope>NUCLEOTIDE SEQUENCE [LARGE SCALE GENOMIC DNA]</scope>
    <source>
        <strain evidence="1 2">MJM16</strain>
    </source>
</reference>
<accession>A0ABS3HHS3</accession>
<protein>
    <submittedName>
        <fullName evidence="1">Uncharacterized protein</fullName>
    </submittedName>
</protein>